<gene>
    <name evidence="1" type="ORF">HMPREF1557_00037</name>
</gene>
<dbReference type="Proteomes" id="UP000016617">
    <property type="component" value="Unassembled WGS sequence"/>
</dbReference>
<dbReference type="HOGENOM" id="CLU_3206031_0_0_9"/>
<sequence>MSNCLDWANKPRLMSIKGHGLLPTLAFKSSGTDPLRRQAVSDRLG</sequence>
<protein>
    <submittedName>
        <fullName evidence="1">Uncharacterized protein</fullName>
    </submittedName>
</protein>
<proteinExistence type="predicted"/>
<comment type="caution">
    <text evidence="1">The sequence shown here is derived from an EMBL/GenBank/DDBJ whole genome shotgun (WGS) entry which is preliminary data.</text>
</comment>
<accession>U2KPL2</accession>
<dbReference type="AlphaFoldDB" id="U2KPL2"/>
<dbReference type="EMBL" id="AWVA01000004">
    <property type="protein sequence ID" value="ERJ79134.1"/>
    <property type="molecule type" value="Genomic_DNA"/>
</dbReference>
<evidence type="ECO:0000313" key="1">
    <source>
        <dbReference type="EMBL" id="ERJ79134.1"/>
    </source>
</evidence>
<reference evidence="1 2" key="1">
    <citation type="submission" date="2013-06" db="EMBL/GenBank/DDBJ databases">
        <authorList>
            <person name="Weinstock G."/>
            <person name="Sodergren E."/>
            <person name="Lobos E.A."/>
            <person name="Fulton L."/>
            <person name="Fulton R."/>
            <person name="Courtney L."/>
            <person name="Fronick C."/>
            <person name="O'Laughlin M."/>
            <person name="Godfrey J."/>
            <person name="Wilson R.M."/>
            <person name="Miner T."/>
            <person name="Farmer C."/>
            <person name="Delehaunty K."/>
            <person name="Cordes M."/>
            <person name="Minx P."/>
            <person name="Tomlinson C."/>
            <person name="Chen J."/>
            <person name="Wollam A."/>
            <person name="Pepin K.H."/>
            <person name="Bhonagiri V."/>
            <person name="Zhang X."/>
            <person name="Warren W."/>
            <person name="Mitreva M."/>
            <person name="Mardis E.R."/>
            <person name="Wilson R.K."/>
        </authorList>
    </citation>
    <scope>NUCLEOTIDE SEQUENCE [LARGE SCALE GENOMIC DNA]</scope>
    <source>
        <strain evidence="1 2">W1703</strain>
    </source>
</reference>
<name>U2KPL2_9STRE</name>
<evidence type="ECO:0000313" key="2">
    <source>
        <dbReference type="Proteomes" id="UP000016617"/>
    </source>
</evidence>
<organism evidence="1 2">
    <name type="scientific">Streptococcus sobrinus W1703</name>
    <dbReference type="NCBI Taxonomy" id="1227275"/>
    <lineage>
        <taxon>Bacteria</taxon>
        <taxon>Bacillati</taxon>
        <taxon>Bacillota</taxon>
        <taxon>Bacilli</taxon>
        <taxon>Lactobacillales</taxon>
        <taxon>Streptococcaceae</taxon>
        <taxon>Streptococcus</taxon>
    </lineage>
</organism>